<evidence type="ECO:0000256" key="2">
    <source>
        <dbReference type="ARBA" id="ARBA00022963"/>
    </source>
</evidence>
<keyword evidence="7" id="KW-1185">Reference proteome</keyword>
<evidence type="ECO:0000313" key="7">
    <source>
        <dbReference type="Proteomes" id="UP001321804"/>
    </source>
</evidence>
<dbReference type="PANTHER" id="PTHR14226:SF25">
    <property type="entry name" value="PHOSPHOESTERASE"/>
    <property type="match status" value="1"/>
</dbReference>
<evidence type="ECO:0000256" key="3">
    <source>
        <dbReference type="ARBA" id="ARBA00023098"/>
    </source>
</evidence>
<dbReference type="Pfam" id="PF01734">
    <property type="entry name" value="Patatin"/>
    <property type="match status" value="1"/>
</dbReference>
<comment type="caution">
    <text evidence="4">Lacks conserved residue(s) required for the propagation of feature annotation.</text>
</comment>
<dbReference type="CDD" id="cd07208">
    <property type="entry name" value="Pat_hypo_Ecoli_yjju_like"/>
    <property type="match status" value="1"/>
</dbReference>
<dbReference type="EMBL" id="AP026801">
    <property type="protein sequence ID" value="BDR56620.1"/>
    <property type="molecule type" value="Genomic_DNA"/>
</dbReference>
<evidence type="ECO:0000313" key="6">
    <source>
        <dbReference type="EMBL" id="BDR56620.1"/>
    </source>
</evidence>
<evidence type="ECO:0000259" key="5">
    <source>
        <dbReference type="PROSITE" id="PS51635"/>
    </source>
</evidence>
<dbReference type="InterPro" id="IPR050301">
    <property type="entry name" value="NTE"/>
</dbReference>
<dbReference type="GO" id="GO:0016787">
    <property type="term" value="F:hydrolase activity"/>
    <property type="evidence" value="ECO:0007669"/>
    <property type="project" value="UniProtKB-UniRule"/>
</dbReference>
<reference evidence="6 7" key="1">
    <citation type="journal article" date="2023" name="Microbiol. Spectr.">
        <title>Symbiosis of Carpenter Bees with Uncharacterized Lactic Acid Bacteria Showing NAD Auxotrophy.</title>
        <authorList>
            <person name="Kawasaki S."/>
            <person name="Ozawa K."/>
            <person name="Mori T."/>
            <person name="Yamamoto A."/>
            <person name="Ito M."/>
            <person name="Ohkuma M."/>
            <person name="Sakamoto M."/>
            <person name="Matsutani M."/>
        </authorList>
    </citation>
    <scope>NUCLEOTIDE SEQUENCE [LARGE SCALE GENOMIC DNA]</scope>
    <source>
        <strain evidence="6 7">KimC2</strain>
    </source>
</reference>
<protein>
    <submittedName>
        <fullName evidence="6">Patatin family protein</fullName>
    </submittedName>
</protein>
<dbReference type="KEGG" id="xak:KIMC2_11820"/>
<dbReference type="InterPro" id="IPR002641">
    <property type="entry name" value="PNPLA_dom"/>
</dbReference>
<feature type="active site" description="Nucleophile" evidence="4">
    <location>
        <position position="39"/>
    </location>
</feature>
<dbReference type="InterPro" id="IPR037483">
    <property type="entry name" value="YjjU-like"/>
</dbReference>
<dbReference type="Gene3D" id="3.40.1090.10">
    <property type="entry name" value="Cytosolic phospholipase A2 catalytic domain"/>
    <property type="match status" value="2"/>
</dbReference>
<organism evidence="6 7">
    <name type="scientific">Xylocopilactobacillus apis</name>
    <dbReference type="NCBI Taxonomy" id="2932183"/>
    <lineage>
        <taxon>Bacteria</taxon>
        <taxon>Bacillati</taxon>
        <taxon>Bacillota</taxon>
        <taxon>Bacilli</taxon>
        <taxon>Lactobacillales</taxon>
        <taxon>Lactobacillaceae</taxon>
        <taxon>Xylocopilactobacillus</taxon>
    </lineage>
</organism>
<dbReference type="GO" id="GO:0016042">
    <property type="term" value="P:lipid catabolic process"/>
    <property type="evidence" value="ECO:0007669"/>
    <property type="project" value="UniProtKB-UniRule"/>
</dbReference>
<dbReference type="InterPro" id="IPR045943">
    <property type="entry name" value="DUF6363"/>
</dbReference>
<gene>
    <name evidence="6" type="ORF">KIMC2_11820</name>
</gene>
<proteinExistence type="predicted"/>
<feature type="short sequence motif" description="DGA/G" evidence="4">
    <location>
        <begin position="159"/>
        <end position="161"/>
    </location>
</feature>
<dbReference type="PANTHER" id="PTHR14226">
    <property type="entry name" value="NEUROPATHY TARGET ESTERASE/SWISS CHEESE D.MELANOGASTER"/>
    <property type="match status" value="1"/>
</dbReference>
<dbReference type="Proteomes" id="UP001321804">
    <property type="component" value="Chromosome"/>
</dbReference>
<feature type="short sequence motif" description="GXSXG" evidence="4">
    <location>
        <begin position="37"/>
        <end position="41"/>
    </location>
</feature>
<evidence type="ECO:0000256" key="4">
    <source>
        <dbReference type="PROSITE-ProRule" id="PRU01161"/>
    </source>
</evidence>
<dbReference type="AlphaFoldDB" id="A0AAU9D5E3"/>
<keyword evidence="3 4" id="KW-0443">Lipid metabolism</keyword>
<evidence type="ECO:0000256" key="1">
    <source>
        <dbReference type="ARBA" id="ARBA00022801"/>
    </source>
</evidence>
<keyword evidence="1 4" id="KW-0378">Hydrolase</keyword>
<accession>A0AAU9D5E3</accession>
<dbReference type="PROSITE" id="PS51635">
    <property type="entry name" value="PNPLA"/>
    <property type="match status" value="1"/>
</dbReference>
<sequence>MYQAALILEGGALRGQYTAGVLDTFLSENIYFQLVVGVSAGALCGANFISRQFGRTSQVNVDYRDNKDYISPLNVFRYDGIINLDFLFSDHGEGWVNFDEEAYEKSQTDFVIVATSIETGGPVYFQKPTGQDLYDDLKASASMPYVAQPAKTAKGLCLDGGTADPVPFSYAANQGFDKFVVVRTRDRKYRTEDITLLQEKAANQLYGKYPNFIKTMVNRAEIYNHQLDWLDELEKNGKAFVVAPEEPITIDRMERDKKKLTALYHRGRADGLRVYDELVSYLNA</sequence>
<dbReference type="InterPro" id="IPR016035">
    <property type="entry name" value="Acyl_Trfase/lysoPLipase"/>
</dbReference>
<dbReference type="Pfam" id="PF19890">
    <property type="entry name" value="DUF6363"/>
    <property type="match status" value="1"/>
</dbReference>
<feature type="active site" description="Proton acceptor" evidence="4">
    <location>
        <position position="159"/>
    </location>
</feature>
<keyword evidence="2 4" id="KW-0442">Lipid degradation</keyword>
<name>A0AAU9D5E3_9LACO</name>
<dbReference type="SUPFAM" id="SSF52151">
    <property type="entry name" value="FabD/lysophospholipase-like"/>
    <property type="match status" value="1"/>
</dbReference>
<feature type="domain" description="PNPLA" evidence="5">
    <location>
        <begin position="6"/>
        <end position="172"/>
    </location>
</feature>